<evidence type="ECO:0000256" key="1">
    <source>
        <dbReference type="ARBA" id="ARBA00022980"/>
    </source>
</evidence>
<dbReference type="InterPro" id="IPR019972">
    <property type="entry name" value="Ribosomal_uL14_CS"/>
</dbReference>
<protein>
    <recommendedName>
        <fullName evidence="3">Large ribosomal subunit protein uL14</fullName>
    </recommendedName>
</protein>
<name>A0A1G2ELJ7_9BACT</name>
<gene>
    <name evidence="3" type="primary">rplN</name>
    <name evidence="6" type="ORF">A2427_04275</name>
</gene>
<dbReference type="InterPro" id="IPR036853">
    <property type="entry name" value="Ribosomal_uL14_sf"/>
</dbReference>
<keyword evidence="1 3" id="KW-0689">Ribosomal protein</keyword>
<evidence type="ECO:0000256" key="5">
    <source>
        <dbReference type="RuleBase" id="RU003950"/>
    </source>
</evidence>
<comment type="function">
    <text evidence="3 5">Binds to 23S rRNA. Forms part of two intersubunit bridges in the 70S ribosome.</text>
</comment>
<keyword evidence="3 5" id="KW-0694">RNA-binding</keyword>
<dbReference type="Pfam" id="PF00238">
    <property type="entry name" value="Ribosomal_L14"/>
    <property type="match status" value="1"/>
</dbReference>
<dbReference type="Gene3D" id="2.40.150.20">
    <property type="entry name" value="Ribosomal protein L14"/>
    <property type="match status" value="1"/>
</dbReference>
<dbReference type="InterPro" id="IPR000218">
    <property type="entry name" value="Ribosomal_uL14"/>
</dbReference>
<proteinExistence type="inferred from homology"/>
<evidence type="ECO:0000313" key="6">
    <source>
        <dbReference type="EMBL" id="OGZ26665.1"/>
    </source>
</evidence>
<dbReference type="PROSITE" id="PS00049">
    <property type="entry name" value="RIBOSOMAL_L14"/>
    <property type="match status" value="1"/>
</dbReference>
<sequence length="122" mass="13868">MIQERTMLNVADNSGAKVIQCIRILGATRRRYAQIGDLIIAVVKTAEPRRLIKKHNVVRAVVVRQRRSFRRKDGSYIRFDDNAAVVVDTNNAPRGGRLFGPMARELRDRGFEKIINLAPEVL</sequence>
<evidence type="ECO:0000256" key="4">
    <source>
        <dbReference type="RuleBase" id="RU003949"/>
    </source>
</evidence>
<dbReference type="GO" id="GO:0006412">
    <property type="term" value="P:translation"/>
    <property type="evidence" value="ECO:0007669"/>
    <property type="project" value="UniProtKB-UniRule"/>
</dbReference>
<keyword evidence="2 3" id="KW-0687">Ribonucleoprotein</keyword>
<evidence type="ECO:0000256" key="3">
    <source>
        <dbReference type="HAMAP-Rule" id="MF_01367"/>
    </source>
</evidence>
<comment type="caution">
    <text evidence="6">The sequence shown here is derived from an EMBL/GenBank/DDBJ whole genome shotgun (WGS) entry which is preliminary data.</text>
</comment>
<evidence type="ECO:0000256" key="2">
    <source>
        <dbReference type="ARBA" id="ARBA00023274"/>
    </source>
</evidence>
<reference evidence="6 7" key="1">
    <citation type="journal article" date="2016" name="Nat. Commun.">
        <title>Thousands of microbial genomes shed light on interconnected biogeochemical processes in an aquifer system.</title>
        <authorList>
            <person name="Anantharaman K."/>
            <person name="Brown C.T."/>
            <person name="Hug L.A."/>
            <person name="Sharon I."/>
            <person name="Castelle C.J."/>
            <person name="Probst A.J."/>
            <person name="Thomas B.C."/>
            <person name="Singh A."/>
            <person name="Wilkins M.J."/>
            <person name="Karaoz U."/>
            <person name="Brodie E.L."/>
            <person name="Williams K.H."/>
            <person name="Hubbard S.S."/>
            <person name="Banfield J.F."/>
        </authorList>
    </citation>
    <scope>NUCLEOTIDE SEQUENCE [LARGE SCALE GENOMIC DNA]</scope>
</reference>
<dbReference type="GO" id="GO:0003735">
    <property type="term" value="F:structural constituent of ribosome"/>
    <property type="evidence" value="ECO:0007669"/>
    <property type="project" value="InterPro"/>
</dbReference>
<dbReference type="GO" id="GO:0022625">
    <property type="term" value="C:cytosolic large ribosomal subunit"/>
    <property type="evidence" value="ECO:0007669"/>
    <property type="project" value="TreeGrafter"/>
</dbReference>
<dbReference type="EMBL" id="MHMN01000057">
    <property type="protein sequence ID" value="OGZ26665.1"/>
    <property type="molecule type" value="Genomic_DNA"/>
</dbReference>
<dbReference type="NCBIfam" id="TIGR01067">
    <property type="entry name" value="rplN_bact"/>
    <property type="match status" value="1"/>
</dbReference>
<dbReference type="SUPFAM" id="SSF50193">
    <property type="entry name" value="Ribosomal protein L14"/>
    <property type="match status" value="1"/>
</dbReference>
<dbReference type="HAMAP" id="MF_01367">
    <property type="entry name" value="Ribosomal_uL14"/>
    <property type="match status" value="1"/>
</dbReference>
<comment type="similarity">
    <text evidence="3 4">Belongs to the universal ribosomal protein uL14 family.</text>
</comment>
<evidence type="ECO:0000313" key="7">
    <source>
        <dbReference type="Proteomes" id="UP000176326"/>
    </source>
</evidence>
<dbReference type="SMART" id="SM01374">
    <property type="entry name" value="Ribosomal_L14"/>
    <property type="match status" value="1"/>
</dbReference>
<accession>A0A1G2ELJ7</accession>
<dbReference type="InterPro" id="IPR005745">
    <property type="entry name" value="Ribosomal_uL14_bac-type"/>
</dbReference>
<dbReference type="GO" id="GO:0070180">
    <property type="term" value="F:large ribosomal subunit rRNA binding"/>
    <property type="evidence" value="ECO:0007669"/>
    <property type="project" value="TreeGrafter"/>
</dbReference>
<dbReference type="PANTHER" id="PTHR11761">
    <property type="entry name" value="50S/60S RIBOSOMAL PROTEIN L14/L23"/>
    <property type="match status" value="1"/>
</dbReference>
<organism evidence="6 7">
    <name type="scientific">Candidatus Nealsonbacteria bacterium RIFOXYC1_FULL_40_7</name>
    <dbReference type="NCBI Taxonomy" id="1801678"/>
    <lineage>
        <taxon>Bacteria</taxon>
        <taxon>Candidatus Nealsoniibacteriota</taxon>
    </lineage>
</organism>
<comment type="subunit">
    <text evidence="3">Part of the 50S ribosomal subunit. Forms a cluster with proteins L3 and L19. In the 70S ribosome, L14 and L19 interact and together make contacts with the 16S rRNA in bridges B5 and B8.</text>
</comment>
<keyword evidence="3 5" id="KW-0699">rRNA-binding</keyword>
<dbReference type="PANTHER" id="PTHR11761:SF3">
    <property type="entry name" value="LARGE RIBOSOMAL SUBUNIT PROTEIN UL14M"/>
    <property type="match status" value="1"/>
</dbReference>
<dbReference type="AlphaFoldDB" id="A0A1G2ELJ7"/>
<dbReference type="Proteomes" id="UP000176326">
    <property type="component" value="Unassembled WGS sequence"/>
</dbReference>
<dbReference type="CDD" id="cd00337">
    <property type="entry name" value="Ribosomal_uL14"/>
    <property type="match status" value="1"/>
</dbReference>